<evidence type="ECO:0000256" key="5">
    <source>
        <dbReference type="HAMAP-Rule" id="MF_01595"/>
    </source>
</evidence>
<dbReference type="EC" id="2.7.7.8" evidence="5"/>
<gene>
    <name evidence="5" type="primary">pnp</name>
    <name evidence="8" type="ORF">COS54_01525</name>
</gene>
<dbReference type="InterPro" id="IPR004087">
    <property type="entry name" value="KH_dom"/>
</dbReference>
<protein>
    <recommendedName>
        <fullName evidence="5">Polyribonucleotide nucleotidyltransferase</fullName>
        <ecNumber evidence="5">2.7.7.8</ecNumber>
    </recommendedName>
    <alternativeName>
        <fullName evidence="5">Polynucleotide phosphorylase</fullName>
        <shortName evidence="5">PNPase</shortName>
    </alternativeName>
</protein>
<keyword evidence="5" id="KW-0479">Metal-binding</keyword>
<dbReference type="InterPro" id="IPR004088">
    <property type="entry name" value="KH_dom_type_1"/>
</dbReference>
<feature type="domain" description="S1 motif" evidence="7">
    <location>
        <begin position="623"/>
        <end position="691"/>
    </location>
</feature>
<dbReference type="SUPFAM" id="SSF54791">
    <property type="entry name" value="Eukaryotic type KH-domain (KH-domain type I)"/>
    <property type="match status" value="1"/>
</dbReference>
<dbReference type="InterPro" id="IPR015847">
    <property type="entry name" value="ExoRNase_PH_dom2"/>
</dbReference>
<dbReference type="EMBL" id="PEVC01000030">
    <property type="protein sequence ID" value="PIV01150.1"/>
    <property type="molecule type" value="Genomic_DNA"/>
</dbReference>
<dbReference type="Pfam" id="PF00013">
    <property type="entry name" value="KH_1"/>
    <property type="match status" value="1"/>
</dbReference>
<dbReference type="HAMAP" id="MF_01595">
    <property type="entry name" value="PNPase"/>
    <property type="match status" value="1"/>
</dbReference>
<dbReference type="Gene3D" id="3.30.1370.10">
    <property type="entry name" value="K Homology domain, type 1"/>
    <property type="match status" value="1"/>
</dbReference>
<dbReference type="SUPFAM" id="SSF55666">
    <property type="entry name" value="Ribonuclease PH domain 2-like"/>
    <property type="match status" value="2"/>
</dbReference>
<comment type="function">
    <text evidence="5">Involved in mRNA degradation. Catalyzes the phosphorolysis of single-stranded polyribonucleotides processively in the 3'- to 5'-direction.</text>
</comment>
<comment type="caution">
    <text evidence="8">The sequence shown here is derived from an EMBL/GenBank/DDBJ whole genome shotgun (WGS) entry which is preliminary data.</text>
</comment>
<dbReference type="Gene3D" id="2.40.50.140">
    <property type="entry name" value="Nucleic acid-binding proteins"/>
    <property type="match status" value="1"/>
</dbReference>
<dbReference type="CDD" id="cd11364">
    <property type="entry name" value="RNase_PH_PNPase_2"/>
    <property type="match status" value="1"/>
</dbReference>
<proteinExistence type="inferred from homology"/>
<dbReference type="Pfam" id="PF01138">
    <property type="entry name" value="RNase_PH"/>
    <property type="match status" value="2"/>
</dbReference>
<comment type="similarity">
    <text evidence="1 5">Belongs to the polyribonucleotide nucleotidyltransferase family.</text>
</comment>
<feature type="binding site" evidence="5">
    <location>
        <position position="487"/>
    </location>
    <ligand>
        <name>Mg(2+)</name>
        <dbReference type="ChEBI" id="CHEBI:18420"/>
    </ligand>
</feature>
<comment type="cofactor">
    <cofactor evidence="5">
        <name>Mg(2+)</name>
        <dbReference type="ChEBI" id="CHEBI:18420"/>
    </cofactor>
</comment>
<dbReference type="InterPro" id="IPR012340">
    <property type="entry name" value="NA-bd_OB-fold"/>
</dbReference>
<dbReference type="CDD" id="cd02393">
    <property type="entry name" value="KH-I_PNPase"/>
    <property type="match status" value="1"/>
</dbReference>
<keyword evidence="3 5" id="KW-0548">Nucleotidyltransferase</keyword>
<keyword evidence="5" id="KW-0460">Magnesium</keyword>
<dbReference type="GO" id="GO:0000175">
    <property type="term" value="F:3'-5'-RNA exonuclease activity"/>
    <property type="evidence" value="ECO:0007669"/>
    <property type="project" value="TreeGrafter"/>
</dbReference>
<dbReference type="NCBIfam" id="TIGR03591">
    <property type="entry name" value="polynuc_phos"/>
    <property type="match status" value="1"/>
</dbReference>
<evidence type="ECO:0000256" key="4">
    <source>
        <dbReference type="ARBA" id="ARBA00022884"/>
    </source>
</evidence>
<feature type="compositionally biased region" description="Low complexity" evidence="6">
    <location>
        <begin position="710"/>
        <end position="723"/>
    </location>
</feature>
<feature type="compositionally biased region" description="Polar residues" evidence="6">
    <location>
        <begin position="724"/>
        <end position="734"/>
    </location>
</feature>
<dbReference type="FunFam" id="2.40.50.140:FF:000051">
    <property type="entry name" value="RNA-binding transcriptional accessory protein"/>
    <property type="match status" value="1"/>
</dbReference>
<dbReference type="InterPro" id="IPR012162">
    <property type="entry name" value="PNPase"/>
</dbReference>
<evidence type="ECO:0000313" key="9">
    <source>
        <dbReference type="Proteomes" id="UP000229631"/>
    </source>
</evidence>
<dbReference type="CDD" id="cd04472">
    <property type="entry name" value="S1_PNPase"/>
    <property type="match status" value="1"/>
</dbReference>
<feature type="binding site" evidence="5">
    <location>
        <position position="493"/>
    </location>
    <ligand>
        <name>Mg(2+)</name>
        <dbReference type="ChEBI" id="CHEBI:18420"/>
    </ligand>
</feature>
<comment type="subcellular location">
    <subcellularLocation>
        <location evidence="5">Cytoplasm</location>
    </subcellularLocation>
</comment>
<keyword evidence="2 5" id="KW-0808">Transferase</keyword>
<dbReference type="SUPFAM" id="SSF54211">
    <property type="entry name" value="Ribosomal protein S5 domain 2-like"/>
    <property type="match status" value="2"/>
</dbReference>
<dbReference type="InterPro" id="IPR036612">
    <property type="entry name" value="KH_dom_type_1_sf"/>
</dbReference>
<dbReference type="GO" id="GO:0006396">
    <property type="term" value="P:RNA processing"/>
    <property type="evidence" value="ECO:0007669"/>
    <property type="project" value="InterPro"/>
</dbReference>
<dbReference type="InterPro" id="IPR036456">
    <property type="entry name" value="PNPase_PH_RNA-bd_sf"/>
</dbReference>
<dbReference type="PANTHER" id="PTHR11252">
    <property type="entry name" value="POLYRIBONUCLEOTIDE NUCLEOTIDYLTRANSFERASE"/>
    <property type="match status" value="1"/>
</dbReference>
<dbReference type="SUPFAM" id="SSF46915">
    <property type="entry name" value="Polynucleotide phosphorylase/guanosine pentaphosphate synthase (PNPase/GPSI), domain 3"/>
    <property type="match status" value="1"/>
</dbReference>
<dbReference type="NCBIfam" id="NF008805">
    <property type="entry name" value="PRK11824.1"/>
    <property type="match status" value="1"/>
</dbReference>
<keyword evidence="4 5" id="KW-0694">RNA-binding</keyword>
<reference evidence="9" key="1">
    <citation type="submission" date="2017-09" db="EMBL/GenBank/DDBJ databases">
        <title>Depth-based differentiation of microbial function through sediment-hosted aquifers and enrichment of novel symbionts in the deep terrestrial subsurface.</title>
        <authorList>
            <person name="Probst A.J."/>
            <person name="Ladd B."/>
            <person name="Jarett J.K."/>
            <person name="Geller-Mcgrath D.E."/>
            <person name="Sieber C.M.K."/>
            <person name="Emerson J.B."/>
            <person name="Anantharaman K."/>
            <person name="Thomas B.C."/>
            <person name="Malmstrom R."/>
            <person name="Stieglmeier M."/>
            <person name="Klingl A."/>
            <person name="Woyke T."/>
            <person name="Ryan C.M."/>
            <person name="Banfield J.F."/>
        </authorList>
    </citation>
    <scope>NUCLEOTIDE SEQUENCE [LARGE SCALE GENOMIC DNA]</scope>
</reference>
<dbReference type="SMART" id="SM00316">
    <property type="entry name" value="S1"/>
    <property type="match status" value="1"/>
</dbReference>
<dbReference type="GO" id="GO:0003729">
    <property type="term" value="F:mRNA binding"/>
    <property type="evidence" value="ECO:0007669"/>
    <property type="project" value="UniProtKB-ARBA"/>
</dbReference>
<dbReference type="GO" id="GO:0004654">
    <property type="term" value="F:polyribonucleotide nucleotidyltransferase activity"/>
    <property type="evidence" value="ECO:0007669"/>
    <property type="project" value="UniProtKB-UniRule"/>
</dbReference>
<feature type="compositionally biased region" description="Basic and acidic residues" evidence="6">
    <location>
        <begin position="693"/>
        <end position="709"/>
    </location>
</feature>
<dbReference type="InterPro" id="IPR027408">
    <property type="entry name" value="PNPase/RNase_PH_dom_sf"/>
</dbReference>
<dbReference type="InterPro" id="IPR036345">
    <property type="entry name" value="ExoRNase_PH_dom2_sf"/>
</dbReference>
<name>A0A2M7BDL7_9BACT</name>
<dbReference type="PANTHER" id="PTHR11252:SF0">
    <property type="entry name" value="POLYRIBONUCLEOTIDE NUCLEOTIDYLTRANSFERASE 1, MITOCHONDRIAL"/>
    <property type="match status" value="1"/>
</dbReference>
<evidence type="ECO:0000256" key="2">
    <source>
        <dbReference type="ARBA" id="ARBA00022679"/>
    </source>
</evidence>
<dbReference type="PIRSF" id="PIRSF005499">
    <property type="entry name" value="PNPase"/>
    <property type="match status" value="1"/>
</dbReference>
<dbReference type="GO" id="GO:0000287">
    <property type="term" value="F:magnesium ion binding"/>
    <property type="evidence" value="ECO:0007669"/>
    <property type="project" value="UniProtKB-UniRule"/>
</dbReference>
<evidence type="ECO:0000259" key="7">
    <source>
        <dbReference type="PROSITE" id="PS50126"/>
    </source>
</evidence>
<dbReference type="FunFam" id="3.30.230.70:FF:000001">
    <property type="entry name" value="Polyribonucleotide nucleotidyltransferase"/>
    <property type="match status" value="1"/>
</dbReference>
<dbReference type="Pfam" id="PF03725">
    <property type="entry name" value="RNase_PH_C"/>
    <property type="match status" value="1"/>
</dbReference>
<dbReference type="Gene3D" id="3.30.230.70">
    <property type="entry name" value="GHMP Kinase, N-terminal domain"/>
    <property type="match status" value="2"/>
</dbReference>
<dbReference type="PROSITE" id="PS50126">
    <property type="entry name" value="S1"/>
    <property type="match status" value="1"/>
</dbReference>
<evidence type="ECO:0000256" key="6">
    <source>
        <dbReference type="SAM" id="MobiDB-lite"/>
    </source>
</evidence>
<dbReference type="InterPro" id="IPR003029">
    <property type="entry name" value="S1_domain"/>
</dbReference>
<dbReference type="InterPro" id="IPR001247">
    <property type="entry name" value="ExoRNase_PH_dom1"/>
</dbReference>
<dbReference type="AlphaFoldDB" id="A0A2M7BDL7"/>
<accession>A0A2M7BDL7</accession>
<dbReference type="SUPFAM" id="SSF50249">
    <property type="entry name" value="Nucleic acid-binding proteins"/>
    <property type="match status" value="1"/>
</dbReference>
<dbReference type="GO" id="GO:0006402">
    <property type="term" value="P:mRNA catabolic process"/>
    <property type="evidence" value="ECO:0007669"/>
    <property type="project" value="UniProtKB-UniRule"/>
</dbReference>
<evidence type="ECO:0000256" key="3">
    <source>
        <dbReference type="ARBA" id="ARBA00022695"/>
    </source>
</evidence>
<keyword evidence="5" id="KW-0963">Cytoplasm</keyword>
<dbReference type="SMART" id="SM00322">
    <property type="entry name" value="KH"/>
    <property type="match status" value="1"/>
</dbReference>
<dbReference type="GO" id="GO:0005829">
    <property type="term" value="C:cytosol"/>
    <property type="evidence" value="ECO:0007669"/>
    <property type="project" value="TreeGrafter"/>
</dbReference>
<organism evidence="8 9">
    <name type="scientific">Candidatus Shapirobacteria bacterium CG03_land_8_20_14_0_80_39_12</name>
    <dbReference type="NCBI Taxonomy" id="1974879"/>
    <lineage>
        <taxon>Bacteria</taxon>
        <taxon>Candidatus Shapironibacteriota</taxon>
    </lineage>
</organism>
<sequence length="734" mass="80324">MKIVTKETEIGGRKLKLEVGRFAPQASAAVVAEYGETMVLATVVSKPAKEDIGYFPLSVEYQERLYAGGKIKGSRWVKREGRPSDEAVLIGRAIDRSIRPLFPKEFTDEVQVTITVLSVDLENDPDVLSIIATSAALSISSIPWNGPIGSVKVGLKEGIPFVNPRATEKDFSELELIVAATKDRIQMIEGFGREVPEKEVIDCLKFAKEEIKKVLGLITDLQKEVGLPKLKILAKEIPAEIKEMAEKFVKKTVAENFFKEKGSEGKEGSGSEAIKEVFLANLEPAKKKEAGAAFEYYWKKVIREYLLSGKRPDLRKVDEVRPIEIEVGILPRTHGSAMFKRGLTQVLTITTLGAPSLQQLIESAAGEESKRYIHHYAMPPFSIGEVGRVGNLSRREIGHGALAEKALEPVLPSEDKFPYTVRVVSEVMSSNGSTSMASTCGSTLSLMDAGVPISSPVAGIAMGLVTGEKYGEDGDFILLTDIAGIEDFNGDMDFKITGTTKGVTVMQMDTKIPGLTEEIIEKTLVESKKAREFILETMKKTLPESRQKLSQYAPRVAVTHVPVEKIGEIIGPGGRMIRKLIEETGANIDVQDDGSVNVSGLNDESVSGAIARIEGLIQEAEVGKIYEGEVKRIQPFGAFVEILPGKEGLVHVSKMSTGFVDDPFKVVSLGQKVQVKVTEVDDRGRLNLTMLLNDEKKESSPRPPRRDFTPRPGGFRSGPPRFGNHSSGPSRFRR</sequence>
<dbReference type="Proteomes" id="UP000229631">
    <property type="component" value="Unassembled WGS sequence"/>
</dbReference>
<dbReference type="FunFam" id="3.30.1370.10:FF:000001">
    <property type="entry name" value="Polyribonucleotide nucleotidyltransferase"/>
    <property type="match status" value="1"/>
</dbReference>
<comment type="catalytic activity">
    <reaction evidence="5">
        <text>RNA(n+1) + phosphate = RNA(n) + a ribonucleoside 5'-diphosphate</text>
        <dbReference type="Rhea" id="RHEA:22096"/>
        <dbReference type="Rhea" id="RHEA-COMP:14527"/>
        <dbReference type="Rhea" id="RHEA-COMP:17342"/>
        <dbReference type="ChEBI" id="CHEBI:43474"/>
        <dbReference type="ChEBI" id="CHEBI:57930"/>
        <dbReference type="ChEBI" id="CHEBI:140395"/>
        <dbReference type="EC" id="2.7.7.8"/>
    </reaction>
</comment>
<dbReference type="Pfam" id="PF00575">
    <property type="entry name" value="S1"/>
    <property type="match status" value="1"/>
</dbReference>
<dbReference type="PROSITE" id="PS50084">
    <property type="entry name" value="KH_TYPE_1"/>
    <property type="match status" value="1"/>
</dbReference>
<dbReference type="InterPro" id="IPR020568">
    <property type="entry name" value="Ribosomal_Su5_D2-typ_SF"/>
</dbReference>
<feature type="region of interest" description="Disordered" evidence="6">
    <location>
        <begin position="692"/>
        <end position="734"/>
    </location>
</feature>
<evidence type="ECO:0000313" key="8">
    <source>
        <dbReference type="EMBL" id="PIV01150.1"/>
    </source>
</evidence>
<evidence type="ECO:0000256" key="1">
    <source>
        <dbReference type="ARBA" id="ARBA00007404"/>
    </source>
</evidence>